<keyword evidence="2" id="KW-1185">Reference proteome</keyword>
<gene>
    <name evidence="1" type="ORF">GCM10023214_52640</name>
</gene>
<organism evidence="1 2">
    <name type="scientific">Amycolatopsis dongchuanensis</name>
    <dbReference type="NCBI Taxonomy" id="1070866"/>
    <lineage>
        <taxon>Bacteria</taxon>
        <taxon>Bacillati</taxon>
        <taxon>Actinomycetota</taxon>
        <taxon>Actinomycetes</taxon>
        <taxon>Pseudonocardiales</taxon>
        <taxon>Pseudonocardiaceae</taxon>
        <taxon>Amycolatopsis</taxon>
    </lineage>
</organism>
<reference evidence="2" key="1">
    <citation type="journal article" date="2019" name="Int. J. Syst. Evol. Microbiol.">
        <title>The Global Catalogue of Microorganisms (GCM) 10K type strain sequencing project: providing services to taxonomists for standard genome sequencing and annotation.</title>
        <authorList>
            <consortium name="The Broad Institute Genomics Platform"/>
            <consortium name="The Broad Institute Genome Sequencing Center for Infectious Disease"/>
            <person name="Wu L."/>
            <person name="Ma J."/>
        </authorList>
    </citation>
    <scope>NUCLEOTIDE SEQUENCE [LARGE SCALE GENOMIC DNA]</scope>
    <source>
        <strain evidence="2">JCM 18054</strain>
    </source>
</reference>
<evidence type="ECO:0000313" key="1">
    <source>
        <dbReference type="EMBL" id="GAA5171848.1"/>
    </source>
</evidence>
<dbReference type="Proteomes" id="UP001500192">
    <property type="component" value="Unassembled WGS sequence"/>
</dbReference>
<protein>
    <submittedName>
        <fullName evidence="1">Uncharacterized protein</fullName>
    </submittedName>
</protein>
<proteinExistence type="predicted"/>
<evidence type="ECO:0000313" key="2">
    <source>
        <dbReference type="Proteomes" id="UP001500192"/>
    </source>
</evidence>
<name>A0ABP9R5R8_9PSEU</name>
<comment type="caution">
    <text evidence="1">The sequence shown here is derived from an EMBL/GenBank/DDBJ whole genome shotgun (WGS) entry which is preliminary data.</text>
</comment>
<dbReference type="EMBL" id="BAABIB010000095">
    <property type="protein sequence ID" value="GAA5171848.1"/>
    <property type="molecule type" value="Genomic_DNA"/>
</dbReference>
<sequence length="133" mass="14454">MARHARDRLSDEAEATGILALVAKLADDIPFPFRGRVVWLTPEQGSRRSEPPRADEHVDYATTAFVPPQTADSGLASFVLRNVTPGVLVSPAEACWLVVENTGPYHIEPGTVVVVTEGFSPVGYFHVDEVRDA</sequence>
<accession>A0ABP9R5R8</accession>